<evidence type="ECO:0000313" key="2">
    <source>
        <dbReference type="EMBL" id="MCF7559682.1"/>
    </source>
</evidence>
<dbReference type="Proteomes" id="UP001200022">
    <property type="component" value="Unassembled WGS sequence"/>
</dbReference>
<evidence type="ECO:0000256" key="1">
    <source>
        <dbReference type="SAM" id="SignalP"/>
    </source>
</evidence>
<gene>
    <name evidence="2" type="ORF">L3X39_03460</name>
</gene>
<accession>A0ABS9IG02</accession>
<proteinExistence type="predicted"/>
<keyword evidence="3" id="KW-1185">Reference proteome</keyword>
<organism evidence="2 3">
    <name type="scientific">Flaviramulus multivorans</name>
    <dbReference type="NCBI Taxonomy" id="1304750"/>
    <lineage>
        <taxon>Bacteria</taxon>
        <taxon>Pseudomonadati</taxon>
        <taxon>Bacteroidota</taxon>
        <taxon>Flavobacteriia</taxon>
        <taxon>Flavobacteriales</taxon>
        <taxon>Flavobacteriaceae</taxon>
        <taxon>Flaviramulus</taxon>
    </lineage>
</organism>
<reference evidence="2 3" key="1">
    <citation type="submission" date="2022-01" db="EMBL/GenBank/DDBJ databases">
        <title>Draft genome sequence of Sabulilitoribacter multivorans KCTC 32326.</title>
        <authorList>
            <person name="Oh J.-S."/>
        </authorList>
    </citation>
    <scope>NUCLEOTIDE SEQUENCE [LARGE SCALE GENOMIC DNA]</scope>
    <source>
        <strain evidence="2 3">M-M16</strain>
    </source>
</reference>
<comment type="caution">
    <text evidence="2">The sequence shown here is derived from an EMBL/GenBank/DDBJ whole genome shotgun (WGS) entry which is preliminary data.</text>
</comment>
<feature type="signal peptide" evidence="1">
    <location>
        <begin position="1"/>
        <end position="25"/>
    </location>
</feature>
<name>A0ABS9IG02_9FLAO</name>
<dbReference type="RefSeq" id="WP_237230349.1">
    <property type="nucleotide sequence ID" value="NZ_JAKKDV010000001.1"/>
</dbReference>
<sequence>MKNVIKHSKKGILMVTLFATLLSFANEASFYRIKNDAKRTSLTLRNVKKGNQLSIIDNHGVVLYKELIERSGIYTKGFDLTSLPDGSYIFELDKDLEINKIPFTVTSNKVEFNKTGEKTIFKPYTRVKGNVVYVTKLALNEEPLKIEIYSRGSNGKELVFSEKIENTKNIQKAFRLPNLAKSNYKIVYYTDGRTFTSNI</sequence>
<evidence type="ECO:0000313" key="3">
    <source>
        <dbReference type="Proteomes" id="UP001200022"/>
    </source>
</evidence>
<feature type="chain" id="PRO_5045445412" description="Por secretion system C-terminal sorting domain-containing protein" evidence="1">
    <location>
        <begin position="26"/>
        <end position="199"/>
    </location>
</feature>
<dbReference type="EMBL" id="JAKKDV010000001">
    <property type="protein sequence ID" value="MCF7559682.1"/>
    <property type="molecule type" value="Genomic_DNA"/>
</dbReference>
<evidence type="ECO:0008006" key="4">
    <source>
        <dbReference type="Google" id="ProtNLM"/>
    </source>
</evidence>
<protein>
    <recommendedName>
        <fullName evidence="4">Por secretion system C-terminal sorting domain-containing protein</fullName>
    </recommendedName>
</protein>
<keyword evidence="1" id="KW-0732">Signal</keyword>